<keyword evidence="1" id="KW-0675">Receptor</keyword>
<proteinExistence type="predicted"/>
<dbReference type="Proteomes" id="UP000327157">
    <property type="component" value="Chromosome 5"/>
</dbReference>
<evidence type="ECO:0000313" key="2">
    <source>
        <dbReference type="Proteomes" id="UP000327157"/>
    </source>
</evidence>
<keyword evidence="2" id="KW-1185">Reference proteome</keyword>
<sequence length="80" mass="8878">MFQPLSSSLLSFHFLQISYINQIAVPQQAPSSSIPDIQICISRAGAFLHAHHPTFLEVHSSVKPGLFCARPYVYIGFGFD</sequence>
<reference evidence="2" key="2">
    <citation type="submission" date="2019-10" db="EMBL/GenBank/DDBJ databases">
        <title>A de novo genome assembly of a pear dwarfing rootstock.</title>
        <authorList>
            <person name="Wang F."/>
            <person name="Wang J."/>
            <person name="Li S."/>
            <person name="Zhang Y."/>
            <person name="Fang M."/>
            <person name="Ma L."/>
            <person name="Zhao Y."/>
            <person name="Jiang S."/>
        </authorList>
    </citation>
    <scope>NUCLEOTIDE SEQUENCE [LARGE SCALE GENOMIC DNA]</scope>
</reference>
<keyword evidence="1" id="KW-0430">Lectin</keyword>
<accession>A0A5N5IGX3</accession>
<dbReference type="AlphaFoldDB" id="A0A5N5IGX3"/>
<keyword evidence="1" id="KW-0418">Kinase</keyword>
<dbReference type="GO" id="GO:0030246">
    <property type="term" value="F:carbohydrate binding"/>
    <property type="evidence" value="ECO:0007669"/>
    <property type="project" value="UniProtKB-KW"/>
</dbReference>
<keyword evidence="1" id="KW-0808">Transferase</keyword>
<protein>
    <submittedName>
        <fullName evidence="1">G-type lectin S-receptor-like serine/threonine-protein kinase</fullName>
    </submittedName>
</protein>
<reference evidence="1 2" key="3">
    <citation type="submission" date="2019-11" db="EMBL/GenBank/DDBJ databases">
        <title>A de novo genome assembly of a pear dwarfing rootstock.</title>
        <authorList>
            <person name="Wang F."/>
            <person name="Wang J."/>
            <person name="Li S."/>
            <person name="Zhang Y."/>
            <person name="Fang M."/>
            <person name="Ma L."/>
            <person name="Zhao Y."/>
            <person name="Jiang S."/>
        </authorList>
    </citation>
    <scope>NUCLEOTIDE SEQUENCE [LARGE SCALE GENOMIC DNA]</scope>
    <source>
        <strain evidence="1">S2</strain>
        <tissue evidence="1">Leaf</tissue>
    </source>
</reference>
<gene>
    <name evidence="1" type="ORF">D8674_027404</name>
</gene>
<dbReference type="OrthoDB" id="1834820at2759"/>
<organism evidence="1 2">
    <name type="scientific">Pyrus ussuriensis x Pyrus communis</name>
    <dbReference type="NCBI Taxonomy" id="2448454"/>
    <lineage>
        <taxon>Eukaryota</taxon>
        <taxon>Viridiplantae</taxon>
        <taxon>Streptophyta</taxon>
        <taxon>Embryophyta</taxon>
        <taxon>Tracheophyta</taxon>
        <taxon>Spermatophyta</taxon>
        <taxon>Magnoliopsida</taxon>
        <taxon>eudicotyledons</taxon>
        <taxon>Gunneridae</taxon>
        <taxon>Pentapetalae</taxon>
        <taxon>rosids</taxon>
        <taxon>fabids</taxon>
        <taxon>Rosales</taxon>
        <taxon>Rosaceae</taxon>
        <taxon>Amygdaloideae</taxon>
        <taxon>Maleae</taxon>
        <taxon>Pyrus</taxon>
    </lineage>
</organism>
<comment type="caution">
    <text evidence="1">The sequence shown here is derived from an EMBL/GenBank/DDBJ whole genome shotgun (WGS) entry which is preliminary data.</text>
</comment>
<reference evidence="1 2" key="1">
    <citation type="submission" date="2019-09" db="EMBL/GenBank/DDBJ databases">
        <authorList>
            <person name="Ou C."/>
        </authorList>
    </citation>
    <scope>NUCLEOTIDE SEQUENCE [LARGE SCALE GENOMIC DNA]</scope>
    <source>
        <strain evidence="1">S2</strain>
        <tissue evidence="1">Leaf</tissue>
    </source>
</reference>
<dbReference type="EMBL" id="SMOL01000004">
    <property type="protein sequence ID" value="KAB2636870.1"/>
    <property type="molecule type" value="Genomic_DNA"/>
</dbReference>
<name>A0A5N5IGX3_9ROSA</name>
<dbReference type="GO" id="GO:0016301">
    <property type="term" value="F:kinase activity"/>
    <property type="evidence" value="ECO:0007669"/>
    <property type="project" value="UniProtKB-KW"/>
</dbReference>
<evidence type="ECO:0000313" key="1">
    <source>
        <dbReference type="EMBL" id="KAB2636870.1"/>
    </source>
</evidence>